<name>A0ABW5QY29_9BACL</name>
<dbReference type="RefSeq" id="WP_379273503.1">
    <property type="nucleotide sequence ID" value="NZ_JBHUGT010000024.1"/>
</dbReference>
<keyword evidence="7" id="KW-1185">Reference proteome</keyword>
<feature type="transmembrane region" description="Helical" evidence="4">
    <location>
        <begin position="294"/>
        <end position="318"/>
    </location>
</feature>
<dbReference type="PANTHER" id="PTHR43280:SF2">
    <property type="entry name" value="HTH-TYPE TRANSCRIPTIONAL REGULATOR EXSA"/>
    <property type="match status" value="1"/>
</dbReference>
<reference evidence="7" key="1">
    <citation type="journal article" date="2019" name="Int. J. Syst. Evol. Microbiol.">
        <title>The Global Catalogue of Microorganisms (GCM) 10K type strain sequencing project: providing services to taxonomists for standard genome sequencing and annotation.</title>
        <authorList>
            <consortium name="The Broad Institute Genomics Platform"/>
            <consortium name="The Broad Institute Genome Sequencing Center for Infectious Disease"/>
            <person name="Wu L."/>
            <person name="Ma J."/>
        </authorList>
    </citation>
    <scope>NUCLEOTIDE SEQUENCE [LARGE SCALE GENOMIC DNA]</scope>
    <source>
        <strain evidence="7">TISTR 1827</strain>
    </source>
</reference>
<keyword evidence="4" id="KW-0812">Transmembrane</keyword>
<comment type="caution">
    <text evidence="6">The sequence shown here is derived from an EMBL/GenBank/DDBJ whole genome shotgun (WGS) entry which is preliminary data.</text>
</comment>
<keyword evidence="3" id="KW-0804">Transcription</keyword>
<evidence type="ECO:0000256" key="2">
    <source>
        <dbReference type="ARBA" id="ARBA00023125"/>
    </source>
</evidence>
<dbReference type="PROSITE" id="PS00041">
    <property type="entry name" value="HTH_ARAC_FAMILY_1"/>
    <property type="match status" value="1"/>
</dbReference>
<dbReference type="InterPro" id="IPR009057">
    <property type="entry name" value="Homeodomain-like_sf"/>
</dbReference>
<dbReference type="Gene3D" id="3.30.450.20">
    <property type="entry name" value="PAS domain"/>
    <property type="match status" value="1"/>
</dbReference>
<evidence type="ECO:0000256" key="4">
    <source>
        <dbReference type="SAM" id="Phobius"/>
    </source>
</evidence>
<dbReference type="PROSITE" id="PS01124">
    <property type="entry name" value="HTH_ARAC_FAMILY_2"/>
    <property type="match status" value="1"/>
</dbReference>
<feature type="transmembrane region" description="Helical" evidence="4">
    <location>
        <begin position="20"/>
        <end position="42"/>
    </location>
</feature>
<keyword evidence="4" id="KW-1133">Transmembrane helix</keyword>
<evidence type="ECO:0000256" key="1">
    <source>
        <dbReference type="ARBA" id="ARBA00023015"/>
    </source>
</evidence>
<evidence type="ECO:0000313" key="6">
    <source>
        <dbReference type="EMBL" id="MFD2661125.1"/>
    </source>
</evidence>
<organism evidence="6 7">
    <name type="scientific">Paenibacillus thailandensis</name>
    <dbReference type="NCBI Taxonomy" id="393250"/>
    <lineage>
        <taxon>Bacteria</taxon>
        <taxon>Bacillati</taxon>
        <taxon>Bacillota</taxon>
        <taxon>Bacilli</taxon>
        <taxon>Bacillales</taxon>
        <taxon>Paenibacillaceae</taxon>
        <taxon>Paenibacillus</taxon>
    </lineage>
</organism>
<evidence type="ECO:0000259" key="5">
    <source>
        <dbReference type="PROSITE" id="PS01124"/>
    </source>
</evidence>
<dbReference type="InterPro" id="IPR018062">
    <property type="entry name" value="HTH_AraC-typ_CS"/>
</dbReference>
<dbReference type="InterPro" id="IPR018060">
    <property type="entry name" value="HTH_AraC"/>
</dbReference>
<dbReference type="EMBL" id="JBHUMY010000012">
    <property type="protein sequence ID" value="MFD2661125.1"/>
    <property type="molecule type" value="Genomic_DNA"/>
</dbReference>
<evidence type="ECO:0000256" key="3">
    <source>
        <dbReference type="ARBA" id="ARBA00023163"/>
    </source>
</evidence>
<keyword evidence="2" id="KW-0238">DNA-binding</keyword>
<gene>
    <name evidence="6" type="ORF">ACFSW5_12770</name>
</gene>
<keyword evidence="4" id="KW-0472">Membrane</keyword>
<keyword evidence="1" id="KW-0805">Transcription regulation</keyword>
<protein>
    <submittedName>
        <fullName evidence="6">AraC family transcriptional regulator</fullName>
    </submittedName>
</protein>
<dbReference type="Gene3D" id="1.10.10.60">
    <property type="entry name" value="Homeodomain-like"/>
    <property type="match status" value="2"/>
</dbReference>
<accession>A0ABW5QY29</accession>
<dbReference type="SUPFAM" id="SSF46689">
    <property type="entry name" value="Homeodomain-like"/>
    <property type="match status" value="2"/>
</dbReference>
<sequence length="778" mass="88059">MRIKYWAGRHPKGHYFLRSLILILFIACVPGLVTGGALYGWVTVRMERVLQQSHSKQIEQRAEAADKELDDLELAFSQWAFNPTFDGRLKELDFVFKYKQVHELYRTLLIVRDSNSLIGDVQLYLRQPKPLTMDATRYDYLSDPVSAARYEGLLDPMQTIYWTRASDNGSPMLVTQLTDGGDRPFGALTMRLDPQRLNMLLQTLTPSGGGHTLLLDETGEWISPPAEEQQGLYDALRQEAAGRDGASLPFRFEYKGETYSVMTGQFRRLGNDWTYVSAVPLTQITAPLLSMSRVIVGINAAGLVLALLLSWFASLRLYRPLGRLLTMLAGERGARDLRLGDDELERIERSWTGMSRARDELLKELERQQPLVRSSLLLQLAQGHLVSSSETELRERLAQSGWRKRDSGFIILYARVRPKPLPAGTYAKGEGEMTAFAAAELLKRQAGMLPYPSELLNFHDMSMALLLNVPWDAEAECSARSLLLEAGQAWCEAASAKYGIRITAAVSGWAREAMSVPQLLRETRYAIRQGWPLLHRQVLDANEPALAPGNPLRYPFEIEQELIASMRGGNEQAAMDSLKRFMLECSGEEASGIRLRDALPQLLGGIRQTLIQLEREPSRLFGYGVFDELLALQSAEEVTEWFGERIIKPCIKELAGSDEDRLQSVLHLMKEHADRHYAAAMSLEEFAYEHGVHSYTLSRAFKQHFGQNYVDYLTDVRLGEAKRLLEHTDCKMTVIAERVGYQPSYFNRIFKKHTGITPSRYREIVHHRGLEELGLGTK</sequence>
<dbReference type="Pfam" id="PF12833">
    <property type="entry name" value="HTH_18"/>
    <property type="match status" value="1"/>
</dbReference>
<dbReference type="Proteomes" id="UP001597493">
    <property type="component" value="Unassembled WGS sequence"/>
</dbReference>
<dbReference type="PANTHER" id="PTHR43280">
    <property type="entry name" value="ARAC-FAMILY TRANSCRIPTIONAL REGULATOR"/>
    <property type="match status" value="1"/>
</dbReference>
<feature type="domain" description="HTH araC/xylS-type" evidence="5">
    <location>
        <begin position="663"/>
        <end position="764"/>
    </location>
</feature>
<proteinExistence type="predicted"/>
<evidence type="ECO:0000313" key="7">
    <source>
        <dbReference type="Proteomes" id="UP001597493"/>
    </source>
</evidence>
<dbReference type="SMART" id="SM00342">
    <property type="entry name" value="HTH_ARAC"/>
    <property type="match status" value="1"/>
</dbReference>